<gene>
    <name evidence="11" type="ORF">OESDEN_08331</name>
</gene>
<dbReference type="EMBL" id="KN551809">
    <property type="protein sequence ID" value="KHJ91794.1"/>
    <property type="molecule type" value="Genomic_DNA"/>
</dbReference>
<dbReference type="PANTHER" id="PTHR21304">
    <property type="entry name" value="MICOS COMPLEX SUBUNIT MIC10"/>
    <property type="match status" value="1"/>
</dbReference>
<comment type="subcellular location">
    <subcellularLocation>
        <location evidence="2 9">Mitochondrion inner membrane</location>
        <topology evidence="2 9">Single-pass membrane protein</topology>
    </subcellularLocation>
</comment>
<evidence type="ECO:0000256" key="3">
    <source>
        <dbReference type="ARBA" id="ARBA00006792"/>
    </source>
</evidence>
<evidence type="ECO:0000256" key="2">
    <source>
        <dbReference type="ARBA" id="ARBA00004434"/>
    </source>
</evidence>
<dbReference type="Proteomes" id="UP000053660">
    <property type="component" value="Unassembled WGS sequence"/>
</dbReference>
<dbReference type="InterPro" id="IPR007512">
    <property type="entry name" value="Mic10"/>
</dbReference>
<dbReference type="Pfam" id="PF04418">
    <property type="entry name" value="DUF543"/>
    <property type="match status" value="1"/>
</dbReference>
<evidence type="ECO:0000313" key="12">
    <source>
        <dbReference type="Proteomes" id="UP000053660"/>
    </source>
</evidence>
<evidence type="ECO:0000256" key="4">
    <source>
        <dbReference type="ARBA" id="ARBA00022692"/>
    </source>
</evidence>
<keyword evidence="7 9" id="KW-0496">Mitochondrion</keyword>
<comment type="subunit">
    <text evidence="9">Component of the mitochondrial contact site and cristae organizing system (MICOS) complex.</text>
</comment>
<comment type="similarity">
    <text evidence="3 9">Belongs to the MICOS complex subunit Mic10 family.</text>
</comment>
<evidence type="ECO:0000256" key="5">
    <source>
        <dbReference type="ARBA" id="ARBA00022792"/>
    </source>
</evidence>
<organism evidence="11 12">
    <name type="scientific">Oesophagostomum dentatum</name>
    <name type="common">Nodular worm</name>
    <dbReference type="NCBI Taxonomy" id="61180"/>
    <lineage>
        <taxon>Eukaryota</taxon>
        <taxon>Metazoa</taxon>
        <taxon>Ecdysozoa</taxon>
        <taxon>Nematoda</taxon>
        <taxon>Chromadorea</taxon>
        <taxon>Rhabditida</taxon>
        <taxon>Rhabditina</taxon>
        <taxon>Rhabditomorpha</taxon>
        <taxon>Strongyloidea</taxon>
        <taxon>Strongylidae</taxon>
        <taxon>Oesophagostomum</taxon>
    </lineage>
</organism>
<accession>A0A0B1T3I2</accession>
<keyword evidence="12" id="KW-1185">Reference proteome</keyword>
<evidence type="ECO:0000256" key="9">
    <source>
        <dbReference type="RuleBase" id="RU363011"/>
    </source>
</evidence>
<dbReference type="OrthoDB" id="1916310at2759"/>
<keyword evidence="8" id="KW-0472">Membrane</keyword>
<dbReference type="GO" id="GO:0061617">
    <property type="term" value="C:MICOS complex"/>
    <property type="evidence" value="ECO:0007669"/>
    <property type="project" value="UniProtKB-UniRule"/>
</dbReference>
<sequence>MERPIKRGLLGAPPPPRSPPLVTSDPWQDPSRLTAKLPYSKPLSSVSFVPPTEKSFFRVELPSVAPRIYFSHKLGEPEDPGVEAGPPQARIAPAVPLPQSDDRYPNWRHSGYSRPGGPPPSYGRSGTRFACVFISIKSSFLNMVRSEDQLGEKIDRCFADSLLKISGGIAIGIVASVAFFKSRSWPIWFGSGIGVGTGWSNCRHDLAQPYLLHGKKVPVGDDTQGKPAYNIVLEK</sequence>
<name>A0A0B1T3I2_OESDE</name>
<comment type="function">
    <text evidence="1 9">Component of the MICOS complex, a large protein complex of the mitochondrial inner membrane that plays crucial roles in the maintenance of crista junctions, inner membrane architecture, and formation of contact sites to the outer membrane.</text>
</comment>
<feature type="region of interest" description="Disordered" evidence="10">
    <location>
        <begin position="1"/>
        <end position="30"/>
    </location>
</feature>
<reference evidence="11 12" key="1">
    <citation type="submission" date="2014-03" db="EMBL/GenBank/DDBJ databases">
        <title>Draft genome of the hookworm Oesophagostomum dentatum.</title>
        <authorList>
            <person name="Mitreva M."/>
        </authorList>
    </citation>
    <scope>NUCLEOTIDE SEQUENCE [LARGE SCALE GENOMIC DNA]</scope>
    <source>
        <strain evidence="11 12">OD-Hann</strain>
    </source>
</reference>
<evidence type="ECO:0000256" key="6">
    <source>
        <dbReference type="ARBA" id="ARBA00022989"/>
    </source>
</evidence>
<keyword evidence="4" id="KW-0812">Transmembrane</keyword>
<evidence type="ECO:0000256" key="1">
    <source>
        <dbReference type="ARBA" id="ARBA00002689"/>
    </source>
</evidence>
<evidence type="ECO:0000256" key="7">
    <source>
        <dbReference type="ARBA" id="ARBA00023128"/>
    </source>
</evidence>
<keyword evidence="6" id="KW-1133">Transmembrane helix</keyword>
<evidence type="ECO:0000313" key="11">
    <source>
        <dbReference type="EMBL" id="KHJ91794.1"/>
    </source>
</evidence>
<dbReference type="PANTHER" id="PTHR21304:SF0">
    <property type="entry name" value="MICOS COMPLEX SUBUNIT MIC10"/>
    <property type="match status" value="1"/>
</dbReference>
<evidence type="ECO:0000256" key="8">
    <source>
        <dbReference type="ARBA" id="ARBA00023136"/>
    </source>
</evidence>
<keyword evidence="5 9" id="KW-0999">Mitochondrion inner membrane</keyword>
<protein>
    <recommendedName>
        <fullName evidence="9">MICOS complex subunit MIC10</fullName>
    </recommendedName>
</protein>
<evidence type="ECO:0000256" key="10">
    <source>
        <dbReference type="SAM" id="MobiDB-lite"/>
    </source>
</evidence>
<proteinExistence type="inferred from homology"/>
<dbReference type="AlphaFoldDB" id="A0A0B1T3I2"/>